<protein>
    <submittedName>
        <fullName evidence="9">Ig-like domain-containing protein</fullName>
    </submittedName>
</protein>
<evidence type="ECO:0000313" key="9">
    <source>
        <dbReference type="WBParaSite" id="MhA1_Contig576.frz3.fgene1"/>
    </source>
</evidence>
<keyword evidence="5" id="KW-0393">Immunoglobulin domain</keyword>
<feature type="domain" description="Ig-like" evidence="7">
    <location>
        <begin position="139"/>
        <end position="231"/>
    </location>
</feature>
<keyword evidence="8" id="KW-1185">Reference proteome</keyword>
<dbReference type="SMART" id="SM00408">
    <property type="entry name" value="IGc2"/>
    <property type="match status" value="1"/>
</dbReference>
<dbReference type="PANTHER" id="PTHR11640">
    <property type="entry name" value="NEPHRIN"/>
    <property type="match status" value="1"/>
</dbReference>
<dbReference type="GO" id="GO:0005886">
    <property type="term" value="C:plasma membrane"/>
    <property type="evidence" value="ECO:0007669"/>
    <property type="project" value="TreeGrafter"/>
</dbReference>
<dbReference type="OMA" id="CSYVSQG"/>
<evidence type="ECO:0000256" key="6">
    <source>
        <dbReference type="SAM" id="Phobius"/>
    </source>
</evidence>
<accession>A0A1I8BTD5</accession>
<dbReference type="InterPro" id="IPR051275">
    <property type="entry name" value="Cell_adhesion_signaling"/>
</dbReference>
<evidence type="ECO:0000256" key="5">
    <source>
        <dbReference type="ARBA" id="ARBA00023319"/>
    </source>
</evidence>
<evidence type="ECO:0000313" key="8">
    <source>
        <dbReference type="Proteomes" id="UP000095281"/>
    </source>
</evidence>
<dbReference type="GO" id="GO:0050839">
    <property type="term" value="F:cell adhesion molecule binding"/>
    <property type="evidence" value="ECO:0007669"/>
    <property type="project" value="TreeGrafter"/>
</dbReference>
<dbReference type="InterPro" id="IPR003598">
    <property type="entry name" value="Ig_sub2"/>
</dbReference>
<sequence length="665" mass="73145">MSPSGPSSLQVKITSLPLHVSLAQHLPQMVFTVVGRFANERIFCVSESPVSQLRFMCVDCAQRNITDMFDYLNRAQDMTHETGFPTVTLPSVEANPAWTGVSIMCQAAVNGGTKDSPVSVIEVRYLRNVHVVDTSGQGPVLIPNQGFHFYVECVRGQDGLCQPSARRKTLRCAVQANPPANKFGWLKNGQVISGNGPEITIGTEMIGHSLQCAANNGLYAEENPLKSEAVSIDPYTAARLLQDNFQQAQSSTPFQSGNRVEMGQSVQLNCLVEGNPRPVVFWKLRRPNGAVVDASCPQGLNGQYRETTALATGGPQNGAVVPPPIQSTTNLIRLQASCILHVANYSFSGQYWCSACSYVSQGFPECSPGLDAPGERLLNLQVQGAPQMSEVEPSVEQPEDRSSAIVLVHFCAEPSPRPPRELVFTIDGNDIQLGQTFQHFTFDNVIQNNTVPNCFVARLRIAPVREDDQGRQIVLRVQNQFGTKQLSKWIYWEGCIPSRVVPRGSGGPRQKFSWEHRYKPSPSPYFNYKFINSPNGFKRLKKLKLQKKISQTFSSIPVSLGDLLGVDASQMGSFPGWAVWLTVAALGILFSCSVMYCMRKNLLCFYRMKDGQQYSTDNLKAGVHDSYNDENANRQLFGGSNGNGNESPYEAAVHVAFSESRISAV</sequence>
<keyword evidence="3" id="KW-1015">Disulfide bond</keyword>
<dbReference type="AlphaFoldDB" id="A0A1I8BTD5"/>
<dbReference type="InterPro" id="IPR013783">
    <property type="entry name" value="Ig-like_fold"/>
</dbReference>
<dbReference type="InterPro" id="IPR036179">
    <property type="entry name" value="Ig-like_dom_sf"/>
</dbReference>
<feature type="domain" description="Ig-like" evidence="7">
    <location>
        <begin position="234"/>
        <end position="355"/>
    </location>
</feature>
<feature type="transmembrane region" description="Helical" evidence="6">
    <location>
        <begin position="577"/>
        <end position="598"/>
    </location>
</feature>
<evidence type="ECO:0000259" key="7">
    <source>
        <dbReference type="PROSITE" id="PS50835"/>
    </source>
</evidence>
<name>A0A1I8BTD5_MELHA</name>
<reference evidence="9" key="1">
    <citation type="submission" date="2016-11" db="UniProtKB">
        <authorList>
            <consortium name="WormBaseParasite"/>
        </authorList>
    </citation>
    <scope>IDENTIFICATION</scope>
</reference>
<dbReference type="Proteomes" id="UP000095281">
    <property type="component" value="Unplaced"/>
</dbReference>
<evidence type="ECO:0000256" key="3">
    <source>
        <dbReference type="ARBA" id="ARBA00023157"/>
    </source>
</evidence>
<dbReference type="Gene3D" id="2.60.40.10">
    <property type="entry name" value="Immunoglobulins"/>
    <property type="match status" value="1"/>
</dbReference>
<keyword evidence="4" id="KW-0325">Glycoprotein</keyword>
<evidence type="ECO:0000256" key="1">
    <source>
        <dbReference type="ARBA" id="ARBA00004479"/>
    </source>
</evidence>
<evidence type="ECO:0000256" key="2">
    <source>
        <dbReference type="ARBA" id="ARBA00023136"/>
    </source>
</evidence>
<dbReference type="GO" id="GO:0005911">
    <property type="term" value="C:cell-cell junction"/>
    <property type="evidence" value="ECO:0007669"/>
    <property type="project" value="TreeGrafter"/>
</dbReference>
<keyword evidence="6" id="KW-0812">Transmembrane</keyword>
<organism evidence="8 9">
    <name type="scientific">Meloidogyne hapla</name>
    <name type="common">Root-knot nematode worm</name>
    <dbReference type="NCBI Taxonomy" id="6305"/>
    <lineage>
        <taxon>Eukaryota</taxon>
        <taxon>Metazoa</taxon>
        <taxon>Ecdysozoa</taxon>
        <taxon>Nematoda</taxon>
        <taxon>Chromadorea</taxon>
        <taxon>Rhabditida</taxon>
        <taxon>Tylenchina</taxon>
        <taxon>Tylenchomorpha</taxon>
        <taxon>Tylenchoidea</taxon>
        <taxon>Meloidogynidae</taxon>
        <taxon>Meloidogyninae</taxon>
        <taxon>Meloidogyne</taxon>
    </lineage>
</organism>
<comment type="subcellular location">
    <subcellularLocation>
        <location evidence="1">Membrane</location>
        <topology evidence="1">Single-pass type I membrane protein</topology>
    </subcellularLocation>
</comment>
<keyword evidence="6" id="KW-1133">Transmembrane helix</keyword>
<dbReference type="PANTHER" id="PTHR11640:SF31">
    <property type="entry name" value="IRREGULAR CHIASM C-ROUGHEST PROTEIN-RELATED"/>
    <property type="match status" value="1"/>
</dbReference>
<proteinExistence type="predicted"/>
<dbReference type="SUPFAM" id="SSF48726">
    <property type="entry name" value="Immunoglobulin"/>
    <property type="match status" value="1"/>
</dbReference>
<dbReference type="GO" id="GO:0098609">
    <property type="term" value="P:cell-cell adhesion"/>
    <property type="evidence" value="ECO:0007669"/>
    <property type="project" value="TreeGrafter"/>
</dbReference>
<dbReference type="PROSITE" id="PS50835">
    <property type="entry name" value="IG_LIKE"/>
    <property type="match status" value="2"/>
</dbReference>
<evidence type="ECO:0000256" key="4">
    <source>
        <dbReference type="ARBA" id="ARBA00023180"/>
    </source>
</evidence>
<dbReference type="WBParaSite" id="MhA1_Contig576.frz3.fgene1">
    <property type="protein sequence ID" value="MhA1_Contig576.frz3.fgene1"/>
    <property type="gene ID" value="MhA1_Contig576.frz3.fgene1"/>
</dbReference>
<dbReference type="InterPro" id="IPR007110">
    <property type="entry name" value="Ig-like_dom"/>
</dbReference>
<keyword evidence="2 6" id="KW-0472">Membrane</keyword>